<keyword evidence="2" id="KW-1185">Reference proteome</keyword>
<organism evidence="1 2">
    <name type="scientific">Brevibacillus invocatus</name>
    <dbReference type="NCBI Taxonomy" id="173959"/>
    <lineage>
        <taxon>Bacteria</taxon>
        <taxon>Bacillati</taxon>
        <taxon>Bacillota</taxon>
        <taxon>Bacilli</taxon>
        <taxon>Bacillales</taxon>
        <taxon>Paenibacillaceae</taxon>
        <taxon>Brevibacillus</taxon>
    </lineage>
</organism>
<dbReference type="AlphaFoldDB" id="A0A3M8C2M3"/>
<comment type="caution">
    <text evidence="1">The sequence shown here is derived from an EMBL/GenBank/DDBJ whole genome shotgun (WGS) entry which is preliminary data.</text>
</comment>
<name>A0A3M8C2M3_9BACL</name>
<reference evidence="1 2" key="1">
    <citation type="submission" date="2018-10" db="EMBL/GenBank/DDBJ databases">
        <title>Phylogenomics of Brevibacillus.</title>
        <authorList>
            <person name="Dunlap C."/>
        </authorList>
    </citation>
    <scope>NUCLEOTIDE SEQUENCE [LARGE SCALE GENOMIC DNA]</scope>
    <source>
        <strain evidence="1 2">JCM 12215</strain>
    </source>
</reference>
<dbReference type="GO" id="GO:0051607">
    <property type="term" value="P:defense response to virus"/>
    <property type="evidence" value="ECO:0007669"/>
    <property type="project" value="InterPro"/>
</dbReference>
<dbReference type="InterPro" id="IPR027811">
    <property type="entry name" value="CRISPR-assoc_Csx13_C"/>
</dbReference>
<dbReference type="NCBIfam" id="TIGR03485">
    <property type="entry name" value="cas_csx13_N"/>
    <property type="match status" value="1"/>
</dbReference>
<dbReference type="NCBIfam" id="TIGR03486">
    <property type="entry name" value="cas_csx13_C"/>
    <property type="match status" value="1"/>
</dbReference>
<sequence length="508" mass="57182">MYRLQDKGYTVYHRAALGGLAATIHAWQTNRSDIAPLDLKYEYDEQSVSIGWGEEVSDKEAIMRLLAASFRLTSNKLIDLPGLGLEDNQDGLRVAIHNGITGSFLQHNKMRPGEKENRTVNVAMEEDDVQMVSYKGLYSYAHQTAQGTDLFTKKGGLSKIATIPQSLIPGSTAGSGDLQASWKEVYLLLYLIVGSPIYLLRPRIQQEKLQTAIIVPYVTNLIDYTFTIKQFARSPQKARHYADYDRRIVGGAQEAGIRFVTELSLEQTLNSEWGGVGGCMVVTMGKVSWDNNQINRSSTYHIGTNYEEIDIYLAAYQSALGGVTKLKTKKEGIFAIPSSSVPALVASNLASERHWCAGLLDLVKEQKDFRKLLPLKGGFQAMKEAIRNKQDRIIIEAFHEAWRRTMGQMGERARREGLDFTRQLEVEQEKIRNTILRLKTSDSLANWFLRFCASATGGGTLSSFQTNMKEIHAFITDARNYERFQNLCLFALLSYTKDEANQAQEEER</sequence>
<proteinExistence type="predicted"/>
<dbReference type="EMBL" id="RHHR01000036">
    <property type="protein sequence ID" value="RNB69929.1"/>
    <property type="molecule type" value="Genomic_DNA"/>
</dbReference>
<gene>
    <name evidence="1" type="primary">cas8a1</name>
    <name evidence="1" type="ORF">EDM52_18320</name>
</gene>
<accession>A0A3M8C2M3</accession>
<evidence type="ECO:0000313" key="1">
    <source>
        <dbReference type="EMBL" id="RNB69929.1"/>
    </source>
</evidence>
<evidence type="ECO:0000313" key="2">
    <source>
        <dbReference type="Proteomes" id="UP000282028"/>
    </source>
</evidence>
<dbReference type="InterPro" id="IPR019989">
    <property type="entry name" value="CRISPR-assoc_Csx13_N"/>
</dbReference>
<dbReference type="Proteomes" id="UP000282028">
    <property type="component" value="Unassembled WGS sequence"/>
</dbReference>
<protein>
    <submittedName>
        <fullName evidence="1">Type I-MYXAN CRISPR-associated Cas8a1/Cmx1</fullName>
    </submittedName>
</protein>